<proteinExistence type="predicted"/>
<dbReference type="GO" id="GO:0070292">
    <property type="term" value="P:N-acylphosphatidylethanolamine metabolic process"/>
    <property type="evidence" value="ECO:0007669"/>
    <property type="project" value="TreeGrafter"/>
</dbReference>
<dbReference type="GO" id="GO:0008970">
    <property type="term" value="F:phospholipase A1 activity"/>
    <property type="evidence" value="ECO:0007669"/>
    <property type="project" value="TreeGrafter"/>
</dbReference>
<dbReference type="InterPro" id="IPR051496">
    <property type="entry name" value="H-rev107_PLA/AT"/>
</dbReference>
<gene>
    <name evidence="6" type="ORF">H1S06_00600</name>
</gene>
<dbReference type="GO" id="GO:0016410">
    <property type="term" value="F:N-acyltransferase activity"/>
    <property type="evidence" value="ECO:0007669"/>
    <property type="project" value="TreeGrafter"/>
</dbReference>
<feature type="coiled-coil region" evidence="4">
    <location>
        <begin position="269"/>
        <end position="303"/>
    </location>
</feature>
<keyword evidence="6" id="KW-0012">Acyltransferase</keyword>
<dbReference type="Pfam" id="PF04970">
    <property type="entry name" value="LRAT"/>
    <property type="match status" value="1"/>
</dbReference>
<dbReference type="AlphaFoldDB" id="A0A7W1WVQ1"/>
<evidence type="ECO:0000259" key="5">
    <source>
        <dbReference type="PROSITE" id="PS51934"/>
    </source>
</evidence>
<evidence type="ECO:0000256" key="1">
    <source>
        <dbReference type="ARBA" id="ARBA00022679"/>
    </source>
</evidence>
<evidence type="ECO:0000256" key="3">
    <source>
        <dbReference type="ARBA" id="ARBA00023098"/>
    </source>
</evidence>
<evidence type="ECO:0000313" key="6">
    <source>
        <dbReference type="EMBL" id="MBA4500871.1"/>
    </source>
</evidence>
<evidence type="ECO:0000256" key="4">
    <source>
        <dbReference type="SAM" id="Coils"/>
    </source>
</evidence>
<dbReference type="GO" id="GO:0004623">
    <property type="term" value="F:phospholipase A2 activity"/>
    <property type="evidence" value="ECO:0007669"/>
    <property type="project" value="TreeGrafter"/>
</dbReference>
<evidence type="ECO:0000313" key="7">
    <source>
        <dbReference type="Proteomes" id="UP000538931"/>
    </source>
</evidence>
<dbReference type="RefSeq" id="WP_181736344.1">
    <property type="nucleotide sequence ID" value="NZ_JACEMT010000029.1"/>
</dbReference>
<evidence type="ECO:0000256" key="2">
    <source>
        <dbReference type="ARBA" id="ARBA00022801"/>
    </source>
</evidence>
<dbReference type="PANTHER" id="PTHR13943">
    <property type="entry name" value="HRAS-LIKE SUPPRESSOR - RELATED"/>
    <property type="match status" value="1"/>
</dbReference>
<keyword evidence="3" id="KW-0443">Lipid metabolism</keyword>
<dbReference type="PANTHER" id="PTHR13943:SF77">
    <property type="entry name" value="LRAT DOMAIN-CONTAINING PROTEIN"/>
    <property type="match status" value="1"/>
</dbReference>
<dbReference type="Proteomes" id="UP000538931">
    <property type="component" value="Unassembled WGS sequence"/>
</dbReference>
<organism evidence="6 7">
    <name type="scientific">Marinobacterium marinum</name>
    <dbReference type="NCBI Taxonomy" id="2756129"/>
    <lineage>
        <taxon>Bacteria</taxon>
        <taxon>Pseudomonadati</taxon>
        <taxon>Pseudomonadota</taxon>
        <taxon>Gammaproteobacteria</taxon>
        <taxon>Oceanospirillales</taxon>
        <taxon>Oceanospirillaceae</taxon>
        <taxon>Marinobacterium</taxon>
    </lineage>
</organism>
<reference evidence="6 7" key="1">
    <citation type="submission" date="2020-07" db="EMBL/GenBank/DDBJ databases">
        <title>Bacterium isolated from marien macroalgae.</title>
        <authorList>
            <person name="Zhu K."/>
            <person name="Lu D."/>
            <person name="Du Z."/>
        </authorList>
    </citation>
    <scope>NUCLEOTIDE SEQUENCE [LARGE SCALE GENOMIC DNA]</scope>
    <source>
        <strain evidence="6 7">3-1745</strain>
    </source>
</reference>
<keyword evidence="4" id="KW-0175">Coiled coil</keyword>
<keyword evidence="1 6" id="KW-0808">Transferase</keyword>
<keyword evidence="2" id="KW-0378">Hydrolase</keyword>
<dbReference type="GO" id="GO:0005737">
    <property type="term" value="C:cytoplasm"/>
    <property type="evidence" value="ECO:0007669"/>
    <property type="project" value="TreeGrafter"/>
</dbReference>
<feature type="domain" description="LRAT" evidence="5">
    <location>
        <begin position="51"/>
        <end position="160"/>
    </location>
</feature>
<dbReference type="InterPro" id="IPR007053">
    <property type="entry name" value="LRAT_dom"/>
</dbReference>
<protein>
    <submittedName>
        <fullName evidence="6">Lecithin retinol acyltransferase family protein</fullName>
    </submittedName>
</protein>
<comment type="caution">
    <text evidence="6">The sequence shown here is derived from an EMBL/GenBank/DDBJ whole genome shotgun (WGS) entry which is preliminary data.</text>
</comment>
<sequence length="366" mass="41306">MNLEEVQLSSEVYDFMTKAQIDHLLMKTFRNSVVISDFIENRIDSLSVGDHLVTPRNGYNHHGIFVGIDNKNSNSDAKCIIHYSGLADGLKSGPIEKVSLTDFCCGSDYRVQPHDYIKYSREEAAQRAYDRLNEESYNLLWNNCENFVNWCIDGTGSSRQVNGVLKTATKTTLKHIGKSNPLSNMAIVIAENARCLRSYINGDIDKRTMLNEISHSAVTSTSMFWYGSLGQAAIPIPAVGFLLGSAAGFFIGNSLHQSGHIALGETASVREAKKRRKEIEDLCEELKSEIKKNRENLENYLELHFSERVKEFKDNFNKIDSSIISKNNDDFISALEVINSHFDKALDFKSFDDFDAMMESEDAFQF</sequence>
<dbReference type="EMBL" id="JACEMT010000029">
    <property type="protein sequence ID" value="MBA4500871.1"/>
    <property type="molecule type" value="Genomic_DNA"/>
</dbReference>
<accession>A0A7W1WVQ1</accession>
<keyword evidence="7" id="KW-1185">Reference proteome</keyword>
<dbReference type="PROSITE" id="PS51934">
    <property type="entry name" value="LRAT"/>
    <property type="match status" value="1"/>
</dbReference>
<dbReference type="Gene3D" id="3.90.1720.10">
    <property type="entry name" value="endopeptidase domain like (from Nostoc punctiforme)"/>
    <property type="match status" value="1"/>
</dbReference>
<name>A0A7W1WVQ1_9GAMM</name>